<evidence type="ECO:0000259" key="9">
    <source>
        <dbReference type="PROSITE" id="PS50208"/>
    </source>
</evidence>
<dbReference type="InterPro" id="IPR002138">
    <property type="entry name" value="Pept_C14_p10"/>
</dbReference>
<dbReference type="InterPro" id="IPR011600">
    <property type="entry name" value="Pept_C14_caspase"/>
</dbReference>
<keyword evidence="4" id="KW-0788">Thiol protease</keyword>
<comment type="similarity">
    <text evidence="1 6">Belongs to the peptidase C14A family.</text>
</comment>
<dbReference type="EMBL" id="CAJPVJ010012588">
    <property type="protein sequence ID" value="CAG2174400.1"/>
    <property type="molecule type" value="Genomic_DNA"/>
</dbReference>
<dbReference type="PANTHER" id="PTHR10454:SF232">
    <property type="entry name" value="AT03047P-RELATED"/>
    <property type="match status" value="1"/>
</dbReference>
<dbReference type="PANTHER" id="PTHR10454">
    <property type="entry name" value="CASPASE"/>
    <property type="match status" value="1"/>
</dbReference>
<dbReference type="PROSITE" id="PS50207">
    <property type="entry name" value="CASPASE_P10"/>
    <property type="match status" value="1"/>
</dbReference>
<evidence type="ECO:0000259" key="8">
    <source>
        <dbReference type="PROSITE" id="PS50207"/>
    </source>
</evidence>
<keyword evidence="2" id="KW-0645">Protease</keyword>
<dbReference type="OrthoDB" id="6499682at2759"/>
<gene>
    <name evidence="10" type="ORF">ONB1V03_LOCUS13844</name>
</gene>
<evidence type="ECO:0000256" key="7">
    <source>
        <dbReference type="SAM" id="MobiDB-lite"/>
    </source>
</evidence>
<dbReference type="InterPro" id="IPR001309">
    <property type="entry name" value="Pept_C14_p20"/>
</dbReference>
<evidence type="ECO:0000313" key="10">
    <source>
        <dbReference type="EMBL" id="CAD7657214.1"/>
    </source>
</evidence>
<dbReference type="GO" id="GO:0043525">
    <property type="term" value="P:positive regulation of neuron apoptotic process"/>
    <property type="evidence" value="ECO:0007669"/>
    <property type="project" value="TreeGrafter"/>
</dbReference>
<evidence type="ECO:0000256" key="3">
    <source>
        <dbReference type="ARBA" id="ARBA00022801"/>
    </source>
</evidence>
<dbReference type="Gene3D" id="3.40.50.1460">
    <property type="match status" value="1"/>
</dbReference>
<dbReference type="EMBL" id="OC927413">
    <property type="protein sequence ID" value="CAD7657214.1"/>
    <property type="molecule type" value="Genomic_DNA"/>
</dbReference>
<accession>A0A7R9MC07</accession>
<reference evidence="10" key="1">
    <citation type="submission" date="2020-11" db="EMBL/GenBank/DDBJ databases">
        <authorList>
            <person name="Tran Van P."/>
        </authorList>
    </citation>
    <scope>NUCLEOTIDE SEQUENCE</scope>
</reference>
<dbReference type="Proteomes" id="UP000728032">
    <property type="component" value="Unassembled WGS sequence"/>
</dbReference>
<dbReference type="PRINTS" id="PR00376">
    <property type="entry name" value="IL1BCENZYME"/>
</dbReference>
<dbReference type="SUPFAM" id="SSF52129">
    <property type="entry name" value="Caspase-like"/>
    <property type="match status" value="1"/>
</dbReference>
<dbReference type="SMART" id="SM00115">
    <property type="entry name" value="CASc"/>
    <property type="match status" value="1"/>
</dbReference>
<dbReference type="InterPro" id="IPR029030">
    <property type="entry name" value="Caspase-like_dom_sf"/>
</dbReference>
<dbReference type="Pfam" id="PF00656">
    <property type="entry name" value="Peptidase_C14"/>
    <property type="match status" value="1"/>
</dbReference>
<feature type="domain" description="Caspase family p10" evidence="8">
    <location>
        <begin position="233"/>
        <end position="315"/>
    </location>
</feature>
<evidence type="ECO:0000256" key="5">
    <source>
        <dbReference type="ARBA" id="ARBA00023145"/>
    </source>
</evidence>
<dbReference type="PROSITE" id="PS01121">
    <property type="entry name" value="CASPASE_HIS"/>
    <property type="match status" value="1"/>
</dbReference>
<protein>
    <recommendedName>
        <fullName evidence="12">Caspase-3</fullName>
    </recommendedName>
</protein>
<evidence type="ECO:0000313" key="11">
    <source>
        <dbReference type="Proteomes" id="UP000728032"/>
    </source>
</evidence>
<name>A0A7R9MC07_9ACAR</name>
<evidence type="ECO:0000256" key="6">
    <source>
        <dbReference type="RuleBase" id="RU003971"/>
    </source>
</evidence>
<proteinExistence type="inferred from homology"/>
<dbReference type="GO" id="GO:0006915">
    <property type="term" value="P:apoptotic process"/>
    <property type="evidence" value="ECO:0007669"/>
    <property type="project" value="TreeGrafter"/>
</dbReference>
<dbReference type="GO" id="GO:0004197">
    <property type="term" value="F:cysteine-type endopeptidase activity"/>
    <property type="evidence" value="ECO:0007669"/>
    <property type="project" value="InterPro"/>
</dbReference>
<dbReference type="PROSITE" id="PS01122">
    <property type="entry name" value="CASPASE_CYS"/>
    <property type="match status" value="1"/>
</dbReference>
<dbReference type="AlphaFoldDB" id="A0A7R9MC07"/>
<dbReference type="InterPro" id="IPR016129">
    <property type="entry name" value="Caspase_his_AS"/>
</dbReference>
<organism evidence="10">
    <name type="scientific">Oppiella nova</name>
    <dbReference type="NCBI Taxonomy" id="334625"/>
    <lineage>
        <taxon>Eukaryota</taxon>
        <taxon>Metazoa</taxon>
        <taxon>Ecdysozoa</taxon>
        <taxon>Arthropoda</taxon>
        <taxon>Chelicerata</taxon>
        <taxon>Arachnida</taxon>
        <taxon>Acari</taxon>
        <taxon>Acariformes</taxon>
        <taxon>Sarcoptiformes</taxon>
        <taxon>Oribatida</taxon>
        <taxon>Brachypylina</taxon>
        <taxon>Oppioidea</taxon>
        <taxon>Oppiidae</taxon>
        <taxon>Oppiella</taxon>
    </lineage>
</organism>
<evidence type="ECO:0008006" key="12">
    <source>
        <dbReference type="Google" id="ProtNLM"/>
    </source>
</evidence>
<dbReference type="InterPro" id="IPR033139">
    <property type="entry name" value="Caspase_cys_AS"/>
</dbReference>
<dbReference type="GO" id="GO:0006508">
    <property type="term" value="P:proteolysis"/>
    <property type="evidence" value="ECO:0007669"/>
    <property type="project" value="UniProtKB-KW"/>
</dbReference>
<evidence type="ECO:0000256" key="4">
    <source>
        <dbReference type="ARBA" id="ARBA00022807"/>
    </source>
</evidence>
<feature type="domain" description="Caspase family p20" evidence="9">
    <location>
        <begin position="88"/>
        <end position="212"/>
    </location>
</feature>
<evidence type="ECO:0000256" key="1">
    <source>
        <dbReference type="ARBA" id="ARBA00010134"/>
    </source>
</evidence>
<keyword evidence="5" id="KW-0865">Zymogen</keyword>
<dbReference type="InterPro" id="IPR002398">
    <property type="entry name" value="Pept_C14"/>
</dbReference>
<keyword evidence="11" id="KW-1185">Reference proteome</keyword>
<dbReference type="GO" id="GO:0005737">
    <property type="term" value="C:cytoplasm"/>
    <property type="evidence" value="ECO:0007669"/>
    <property type="project" value="TreeGrafter"/>
</dbReference>
<feature type="region of interest" description="Disordered" evidence="7">
    <location>
        <begin position="1"/>
        <end position="44"/>
    </location>
</feature>
<dbReference type="CDD" id="cd00032">
    <property type="entry name" value="CASc"/>
    <property type="match status" value="1"/>
</dbReference>
<dbReference type="PROSITE" id="PS50208">
    <property type="entry name" value="CASPASE_P20"/>
    <property type="match status" value="1"/>
</dbReference>
<dbReference type="InterPro" id="IPR015917">
    <property type="entry name" value="Pept_C14A"/>
</dbReference>
<keyword evidence="3" id="KW-0378">Hydrolase</keyword>
<feature type="compositionally biased region" description="Low complexity" evidence="7">
    <location>
        <begin position="21"/>
        <end position="37"/>
    </location>
</feature>
<evidence type="ECO:0000256" key="2">
    <source>
        <dbReference type="ARBA" id="ARBA00022670"/>
    </source>
</evidence>
<sequence>MKAMADQEVNEGVGDGDQMDANPPASGSNSNGSNGPPQAQSPTHGVLHIHEDSIDYDMRHKNFGKCIILNHEFFKRSDVCPPIRQHTNFGKCIILNHEFFKRSDVCPPRKGSSADANALFQCFTSIGFDVRMKNDLDCQQLFQYVSGVSKEDHSDNDCFVCCILTHGVNDNLWAFDQMYSFESIISFFTGDNCKSLAAKPKIFIIQACRGSTYDDGVEIMVPNDVCDSGNGCKLVKIPVYADFLIAYSTFSGLYSWRNTTDGSWFVNHFTDIVNQYHKRLDLLSMLTIINQKVAYNCSSKTKEEADNGKFVQPTQ</sequence>